<dbReference type="Proteomes" id="UP001497516">
    <property type="component" value="Chromosome 8"/>
</dbReference>
<keyword evidence="3" id="KW-1185">Reference proteome</keyword>
<dbReference type="PROSITE" id="PS50879">
    <property type="entry name" value="RNASE_H_1"/>
    <property type="match status" value="1"/>
</dbReference>
<dbReference type="PANTHER" id="PTHR47723:SF13">
    <property type="entry name" value="PUTATIVE-RELATED"/>
    <property type="match status" value="1"/>
</dbReference>
<protein>
    <recommendedName>
        <fullName evidence="1">RNase H type-1 domain-containing protein</fullName>
    </recommendedName>
</protein>
<reference evidence="2 3" key="1">
    <citation type="submission" date="2024-04" db="EMBL/GenBank/DDBJ databases">
        <authorList>
            <person name="Fracassetti M."/>
        </authorList>
    </citation>
    <scope>NUCLEOTIDE SEQUENCE [LARGE SCALE GENOMIC DNA]</scope>
</reference>
<dbReference type="InterPro" id="IPR012337">
    <property type="entry name" value="RNaseH-like_sf"/>
</dbReference>
<evidence type="ECO:0000313" key="2">
    <source>
        <dbReference type="EMBL" id="CAL1407399.1"/>
    </source>
</evidence>
<evidence type="ECO:0000313" key="3">
    <source>
        <dbReference type="Proteomes" id="UP001497516"/>
    </source>
</evidence>
<feature type="domain" description="RNase H type-1" evidence="1">
    <location>
        <begin position="33"/>
        <end position="163"/>
    </location>
</feature>
<dbReference type="CDD" id="cd06222">
    <property type="entry name" value="RNase_H_like"/>
    <property type="match status" value="1"/>
</dbReference>
<dbReference type="InterPro" id="IPR002156">
    <property type="entry name" value="RNaseH_domain"/>
</dbReference>
<dbReference type="EMBL" id="OZ034821">
    <property type="protein sequence ID" value="CAL1407399.1"/>
    <property type="molecule type" value="Genomic_DNA"/>
</dbReference>
<name>A0AAV2G9R7_9ROSI</name>
<gene>
    <name evidence="2" type="ORF">LTRI10_LOCUS47067</name>
</gene>
<proteinExistence type="predicted"/>
<dbReference type="GO" id="GO:0003676">
    <property type="term" value="F:nucleic acid binding"/>
    <property type="evidence" value="ECO:0007669"/>
    <property type="project" value="InterPro"/>
</dbReference>
<dbReference type="Gene3D" id="3.30.420.10">
    <property type="entry name" value="Ribonuclease H-like superfamily/Ribonuclease H"/>
    <property type="match status" value="1"/>
</dbReference>
<dbReference type="InterPro" id="IPR053151">
    <property type="entry name" value="RNase_H-like"/>
</dbReference>
<dbReference type="AlphaFoldDB" id="A0AAV2G9R7"/>
<dbReference type="SUPFAM" id="SSF53098">
    <property type="entry name" value="Ribonuclease H-like"/>
    <property type="match status" value="1"/>
</dbReference>
<dbReference type="InterPro" id="IPR036397">
    <property type="entry name" value="RNaseH_sf"/>
</dbReference>
<organism evidence="2 3">
    <name type="scientific">Linum trigynum</name>
    <dbReference type="NCBI Taxonomy" id="586398"/>
    <lineage>
        <taxon>Eukaryota</taxon>
        <taxon>Viridiplantae</taxon>
        <taxon>Streptophyta</taxon>
        <taxon>Embryophyta</taxon>
        <taxon>Tracheophyta</taxon>
        <taxon>Spermatophyta</taxon>
        <taxon>Magnoliopsida</taxon>
        <taxon>eudicotyledons</taxon>
        <taxon>Gunneridae</taxon>
        <taxon>Pentapetalae</taxon>
        <taxon>rosids</taxon>
        <taxon>fabids</taxon>
        <taxon>Malpighiales</taxon>
        <taxon>Linaceae</taxon>
        <taxon>Linum</taxon>
    </lineage>
</organism>
<dbReference type="PANTHER" id="PTHR47723">
    <property type="entry name" value="OS05G0353850 PROTEIN"/>
    <property type="match status" value="1"/>
</dbReference>
<accession>A0AAV2G9R7</accession>
<dbReference type="InterPro" id="IPR044730">
    <property type="entry name" value="RNase_H-like_dom_plant"/>
</dbReference>
<evidence type="ECO:0000259" key="1">
    <source>
        <dbReference type="PROSITE" id="PS50879"/>
    </source>
</evidence>
<dbReference type="Pfam" id="PF13456">
    <property type="entry name" value="RVT_3"/>
    <property type="match status" value="1"/>
</dbReference>
<sequence>MVQDLHDGSTECGEEFAPPVERREEQIGWNPPPQGWVQIQTDGFVLSPSGKAAAGGLIRDCLGRCSAAFANNLGNCSITAAELKGAVAGLQMAWDKGYRKVHLNLDSSTAMSIIRNCSDDDHRHGLLVQHVCNVLNRDWDVVISHVYREGNRAADYLASLGHSLPFGTHHVDVCSPELCRWLEYDVMGISQARFINI</sequence>
<dbReference type="GO" id="GO:0004523">
    <property type="term" value="F:RNA-DNA hybrid ribonuclease activity"/>
    <property type="evidence" value="ECO:0007669"/>
    <property type="project" value="InterPro"/>
</dbReference>